<organism evidence="7 8">
    <name type="scientific">Natrialba taiwanensis DSM 12281</name>
    <dbReference type="NCBI Taxonomy" id="1230458"/>
    <lineage>
        <taxon>Archaea</taxon>
        <taxon>Methanobacteriati</taxon>
        <taxon>Methanobacteriota</taxon>
        <taxon>Stenosarchaea group</taxon>
        <taxon>Halobacteria</taxon>
        <taxon>Halobacteriales</taxon>
        <taxon>Natrialbaceae</taxon>
        <taxon>Natrialba</taxon>
    </lineage>
</organism>
<dbReference type="InterPro" id="IPR001647">
    <property type="entry name" value="HTH_TetR"/>
</dbReference>
<keyword evidence="1" id="KW-0678">Repressor</keyword>
<dbReference type="InterPro" id="IPR039538">
    <property type="entry name" value="BetI_C"/>
</dbReference>
<keyword evidence="4" id="KW-0804">Transcription</keyword>
<dbReference type="InterPro" id="IPR009057">
    <property type="entry name" value="Homeodomain-like_sf"/>
</dbReference>
<evidence type="ECO:0000256" key="3">
    <source>
        <dbReference type="ARBA" id="ARBA00023125"/>
    </source>
</evidence>
<keyword evidence="2" id="KW-0805">Transcription regulation</keyword>
<accession>M0ADE5</accession>
<protein>
    <submittedName>
        <fullName evidence="7">TetR family transcriptional regulator</fullName>
    </submittedName>
</protein>
<dbReference type="SUPFAM" id="SSF46689">
    <property type="entry name" value="Homeodomain-like"/>
    <property type="match status" value="1"/>
</dbReference>
<keyword evidence="3 5" id="KW-0238">DNA-binding</keyword>
<dbReference type="InterPro" id="IPR050109">
    <property type="entry name" value="HTH-type_TetR-like_transc_reg"/>
</dbReference>
<dbReference type="GO" id="GO:0003700">
    <property type="term" value="F:DNA-binding transcription factor activity"/>
    <property type="evidence" value="ECO:0007669"/>
    <property type="project" value="TreeGrafter"/>
</dbReference>
<feature type="DNA-binding region" description="H-T-H motif" evidence="5">
    <location>
        <begin position="35"/>
        <end position="54"/>
    </location>
</feature>
<proteinExistence type="predicted"/>
<dbReference type="Gene3D" id="1.10.357.10">
    <property type="entry name" value="Tetracycline Repressor, domain 2"/>
    <property type="match status" value="1"/>
</dbReference>
<dbReference type="PANTHER" id="PTHR30055:SF234">
    <property type="entry name" value="HTH-TYPE TRANSCRIPTIONAL REGULATOR BETI"/>
    <property type="match status" value="1"/>
</dbReference>
<evidence type="ECO:0000313" key="8">
    <source>
        <dbReference type="Proteomes" id="UP000011648"/>
    </source>
</evidence>
<dbReference type="GO" id="GO:0000976">
    <property type="term" value="F:transcription cis-regulatory region binding"/>
    <property type="evidence" value="ECO:0007669"/>
    <property type="project" value="TreeGrafter"/>
</dbReference>
<gene>
    <name evidence="7" type="ORF">C484_00050</name>
</gene>
<reference evidence="7 8" key="1">
    <citation type="journal article" date="2014" name="PLoS Genet.">
        <title>Phylogenetically driven sequencing of extremely halophilic archaea reveals strategies for static and dynamic osmo-response.</title>
        <authorList>
            <person name="Becker E.A."/>
            <person name="Seitzer P.M."/>
            <person name="Tritt A."/>
            <person name="Larsen D."/>
            <person name="Krusor M."/>
            <person name="Yao A.I."/>
            <person name="Wu D."/>
            <person name="Madern D."/>
            <person name="Eisen J.A."/>
            <person name="Darling A.E."/>
            <person name="Facciotti M.T."/>
        </authorList>
    </citation>
    <scope>NUCLEOTIDE SEQUENCE [LARGE SCALE GENOMIC DNA]</scope>
    <source>
        <strain evidence="7 8">DSM 12281</strain>
    </source>
</reference>
<name>M0ADE5_9EURY</name>
<dbReference type="RefSeq" id="WP_006823929.1">
    <property type="nucleotide sequence ID" value="NZ_AOIL01000001.1"/>
</dbReference>
<dbReference type="Pfam" id="PF13977">
    <property type="entry name" value="TetR_C_6"/>
    <property type="match status" value="1"/>
</dbReference>
<dbReference type="PROSITE" id="PS50977">
    <property type="entry name" value="HTH_TETR_2"/>
    <property type="match status" value="1"/>
</dbReference>
<dbReference type="EMBL" id="AOIL01000001">
    <property type="protein sequence ID" value="ELY96780.1"/>
    <property type="molecule type" value="Genomic_DNA"/>
</dbReference>
<dbReference type="Pfam" id="PF00440">
    <property type="entry name" value="TetR_N"/>
    <property type="match status" value="1"/>
</dbReference>
<evidence type="ECO:0000313" key="7">
    <source>
        <dbReference type="EMBL" id="ELY96780.1"/>
    </source>
</evidence>
<evidence type="ECO:0000256" key="2">
    <source>
        <dbReference type="ARBA" id="ARBA00023015"/>
    </source>
</evidence>
<evidence type="ECO:0000256" key="4">
    <source>
        <dbReference type="ARBA" id="ARBA00023163"/>
    </source>
</evidence>
<dbReference type="SUPFAM" id="SSF48498">
    <property type="entry name" value="Tetracyclin repressor-like, C-terminal domain"/>
    <property type="match status" value="1"/>
</dbReference>
<keyword evidence="8" id="KW-1185">Reference proteome</keyword>
<evidence type="ECO:0000256" key="5">
    <source>
        <dbReference type="PROSITE-ProRule" id="PRU00335"/>
    </source>
</evidence>
<dbReference type="AlphaFoldDB" id="M0ADE5"/>
<sequence>MTQLPSFLDEPDDTRGAIMKATYDALCKHGYSDLTIQRIGNEFPKSKSLLYHHYDSKDDLLLDFLEFMLAELEGQMPAYRDRSADEHIADIIDRTFAFGSTENNPHFTQALLELRTQAAHDEAYREYFTRSDRFVRKHVAHTIQSGIEQGVFQEVDPQETAALFQIVFVGTMTQRVTSDDDDVLRAGRAMFDQCLRARLLRPE</sequence>
<feature type="domain" description="HTH tetR-type" evidence="6">
    <location>
        <begin position="12"/>
        <end position="72"/>
    </location>
</feature>
<evidence type="ECO:0000259" key="6">
    <source>
        <dbReference type="PROSITE" id="PS50977"/>
    </source>
</evidence>
<evidence type="ECO:0000256" key="1">
    <source>
        <dbReference type="ARBA" id="ARBA00022491"/>
    </source>
</evidence>
<dbReference type="PANTHER" id="PTHR30055">
    <property type="entry name" value="HTH-TYPE TRANSCRIPTIONAL REGULATOR RUTR"/>
    <property type="match status" value="1"/>
</dbReference>
<dbReference type="PATRIC" id="fig|1230458.4.peg.6"/>
<dbReference type="InterPro" id="IPR036271">
    <property type="entry name" value="Tet_transcr_reg_TetR-rel_C_sf"/>
</dbReference>
<dbReference type="Proteomes" id="UP000011648">
    <property type="component" value="Unassembled WGS sequence"/>
</dbReference>
<dbReference type="STRING" id="1230458.C484_00050"/>
<dbReference type="OrthoDB" id="135877at2157"/>
<comment type="caution">
    <text evidence="7">The sequence shown here is derived from an EMBL/GenBank/DDBJ whole genome shotgun (WGS) entry which is preliminary data.</text>
</comment>